<sequence length="537" mass="60406">MDREDEVTDEEYHNWLFAAAVRTNCLPLLQDCLSKNPMLLETLPDQFIPPRLFFSSPKYRPIQILRQNLLLGSHTRLMENYANPKILSYLFNAGDDVLNIKLRQGAFWGAVRANRAEILFFVYKFKKDELPWNFNAALKSSSYPGPFVGTPDPSSLQIIHFIKANVPFRSSPSVLDQTSRETTYSDFLQSAARDGRLDTIIHVLERGDLLPVLPRPLQNYPISIAVENGHTEVMELLLEHGADGKVALDSVAQHGNMGDRPYTFEQRNQLLLEHDADANGCTTLKSGEEGHGETCSKRPIICAVEKESVKMFKALVEHGADLHSKETANDSRHLAGVRPNIMTNNALRKKMWLPRLSPQPSLLTQDHFRSLFDPISMELLDLPAELLEQIFHDAIIIRGIGRGLRLRLVSRTFSDAVMNAIYTFRLFDDVYVHFRGGYSSIQTPYLIHRVMHEPSHSNPALNNIKRLAVEPNSTSSIDNPSTSAIEASVSKICSTLIKTNDYRNFGRILTSTSPVSDSEYEKDLFAAAICTSNLAVV</sequence>
<accession>A0A6A5V6Q5</accession>
<evidence type="ECO:0000313" key="4">
    <source>
        <dbReference type="EMBL" id="KAF1971959.1"/>
    </source>
</evidence>
<dbReference type="AlphaFoldDB" id="A0A6A5V6Q5"/>
<evidence type="ECO:0000256" key="1">
    <source>
        <dbReference type="ARBA" id="ARBA00022737"/>
    </source>
</evidence>
<dbReference type="GO" id="GO:0005634">
    <property type="term" value="C:nucleus"/>
    <property type="evidence" value="ECO:0007669"/>
    <property type="project" value="TreeGrafter"/>
</dbReference>
<proteinExistence type="predicted"/>
<dbReference type="InterPro" id="IPR036770">
    <property type="entry name" value="Ankyrin_rpt-contain_sf"/>
</dbReference>
<dbReference type="GO" id="GO:0000976">
    <property type="term" value="F:transcription cis-regulatory region binding"/>
    <property type="evidence" value="ECO:0007669"/>
    <property type="project" value="TreeGrafter"/>
</dbReference>
<feature type="repeat" description="ANK" evidence="3">
    <location>
        <begin position="217"/>
        <end position="243"/>
    </location>
</feature>
<dbReference type="PROSITE" id="PS50088">
    <property type="entry name" value="ANK_REPEAT"/>
    <property type="match status" value="1"/>
</dbReference>
<gene>
    <name evidence="4" type="ORF">BU23DRAFT_569453</name>
</gene>
<dbReference type="Gene3D" id="1.25.40.20">
    <property type="entry name" value="Ankyrin repeat-containing domain"/>
    <property type="match status" value="1"/>
</dbReference>
<dbReference type="OrthoDB" id="3799861at2759"/>
<protein>
    <submittedName>
        <fullName evidence="4">Uncharacterized protein</fullName>
    </submittedName>
</protein>
<dbReference type="InterPro" id="IPR002110">
    <property type="entry name" value="Ankyrin_rpt"/>
</dbReference>
<evidence type="ECO:0000256" key="3">
    <source>
        <dbReference type="PROSITE-ProRule" id="PRU00023"/>
    </source>
</evidence>
<dbReference type="GO" id="GO:0045944">
    <property type="term" value="P:positive regulation of transcription by RNA polymerase II"/>
    <property type="evidence" value="ECO:0007669"/>
    <property type="project" value="TreeGrafter"/>
</dbReference>
<dbReference type="PANTHER" id="PTHR24193">
    <property type="entry name" value="ANKYRIN REPEAT PROTEIN"/>
    <property type="match status" value="1"/>
</dbReference>
<dbReference type="InterPro" id="IPR050663">
    <property type="entry name" value="Ankyrin-SOCS_Box"/>
</dbReference>
<keyword evidence="5" id="KW-1185">Reference proteome</keyword>
<dbReference type="EMBL" id="ML976690">
    <property type="protein sequence ID" value="KAF1971959.1"/>
    <property type="molecule type" value="Genomic_DNA"/>
</dbReference>
<dbReference type="SMART" id="SM00248">
    <property type="entry name" value="ANK"/>
    <property type="match status" value="3"/>
</dbReference>
<keyword evidence="1" id="KW-0677">Repeat</keyword>
<dbReference type="Pfam" id="PF00023">
    <property type="entry name" value="Ank"/>
    <property type="match status" value="1"/>
</dbReference>
<dbReference type="Proteomes" id="UP000800036">
    <property type="component" value="Unassembled WGS sequence"/>
</dbReference>
<keyword evidence="2 3" id="KW-0040">ANK repeat</keyword>
<evidence type="ECO:0000256" key="2">
    <source>
        <dbReference type="ARBA" id="ARBA00023043"/>
    </source>
</evidence>
<dbReference type="SUPFAM" id="SSF48403">
    <property type="entry name" value="Ankyrin repeat"/>
    <property type="match status" value="1"/>
</dbReference>
<dbReference type="PROSITE" id="PS50297">
    <property type="entry name" value="ANK_REP_REGION"/>
    <property type="match status" value="1"/>
</dbReference>
<organism evidence="4 5">
    <name type="scientific">Bimuria novae-zelandiae CBS 107.79</name>
    <dbReference type="NCBI Taxonomy" id="1447943"/>
    <lineage>
        <taxon>Eukaryota</taxon>
        <taxon>Fungi</taxon>
        <taxon>Dikarya</taxon>
        <taxon>Ascomycota</taxon>
        <taxon>Pezizomycotina</taxon>
        <taxon>Dothideomycetes</taxon>
        <taxon>Pleosporomycetidae</taxon>
        <taxon>Pleosporales</taxon>
        <taxon>Massarineae</taxon>
        <taxon>Didymosphaeriaceae</taxon>
        <taxon>Bimuria</taxon>
    </lineage>
</organism>
<evidence type="ECO:0000313" key="5">
    <source>
        <dbReference type="Proteomes" id="UP000800036"/>
    </source>
</evidence>
<reference evidence="4" key="1">
    <citation type="journal article" date="2020" name="Stud. Mycol.">
        <title>101 Dothideomycetes genomes: a test case for predicting lifestyles and emergence of pathogens.</title>
        <authorList>
            <person name="Haridas S."/>
            <person name="Albert R."/>
            <person name="Binder M."/>
            <person name="Bloem J."/>
            <person name="Labutti K."/>
            <person name="Salamov A."/>
            <person name="Andreopoulos B."/>
            <person name="Baker S."/>
            <person name="Barry K."/>
            <person name="Bills G."/>
            <person name="Bluhm B."/>
            <person name="Cannon C."/>
            <person name="Castanera R."/>
            <person name="Culley D."/>
            <person name="Daum C."/>
            <person name="Ezra D."/>
            <person name="Gonzalez J."/>
            <person name="Henrissat B."/>
            <person name="Kuo A."/>
            <person name="Liang C."/>
            <person name="Lipzen A."/>
            <person name="Lutzoni F."/>
            <person name="Magnuson J."/>
            <person name="Mondo S."/>
            <person name="Nolan M."/>
            <person name="Ohm R."/>
            <person name="Pangilinan J."/>
            <person name="Park H.-J."/>
            <person name="Ramirez L."/>
            <person name="Alfaro M."/>
            <person name="Sun H."/>
            <person name="Tritt A."/>
            <person name="Yoshinaga Y."/>
            <person name="Zwiers L.-H."/>
            <person name="Turgeon B."/>
            <person name="Goodwin S."/>
            <person name="Spatafora J."/>
            <person name="Crous P."/>
            <person name="Grigoriev I."/>
        </authorList>
    </citation>
    <scope>NUCLEOTIDE SEQUENCE</scope>
    <source>
        <strain evidence="4">CBS 107.79</strain>
    </source>
</reference>
<dbReference type="PANTHER" id="PTHR24193:SF121">
    <property type="entry name" value="ADA2A-CONTAINING COMPLEX COMPONENT 3, ISOFORM D"/>
    <property type="match status" value="1"/>
</dbReference>
<name>A0A6A5V6Q5_9PLEO</name>